<evidence type="ECO:0000313" key="2">
    <source>
        <dbReference type="EMBL" id="GEN55680.1"/>
    </source>
</evidence>
<dbReference type="EMBL" id="BJYE01000002">
    <property type="protein sequence ID" value="GEN55680.1"/>
    <property type="molecule type" value="Genomic_DNA"/>
</dbReference>
<feature type="transmembrane region" description="Helical" evidence="1">
    <location>
        <begin position="189"/>
        <end position="210"/>
    </location>
</feature>
<dbReference type="AlphaFoldDB" id="A0A511WX31"/>
<feature type="transmembrane region" description="Helical" evidence="1">
    <location>
        <begin position="84"/>
        <end position="103"/>
    </location>
</feature>
<keyword evidence="1" id="KW-1133">Transmembrane helix</keyword>
<dbReference type="STRING" id="442899.SAMN05720591_1027"/>
<evidence type="ECO:0000313" key="3">
    <source>
        <dbReference type="Proteomes" id="UP000321400"/>
    </source>
</evidence>
<protein>
    <submittedName>
        <fullName evidence="2">Sporulation integral membrane protein YlbJ</fullName>
    </submittedName>
</protein>
<feature type="transmembrane region" description="Helical" evidence="1">
    <location>
        <begin position="148"/>
        <end position="169"/>
    </location>
</feature>
<comment type="caution">
    <text evidence="2">The sequence shown here is derived from an EMBL/GenBank/DDBJ whole genome shotgun (WGS) entry which is preliminary data.</text>
</comment>
<feature type="transmembrane region" description="Helical" evidence="1">
    <location>
        <begin position="263"/>
        <end position="285"/>
    </location>
</feature>
<keyword evidence="1" id="KW-0812">Transmembrane</keyword>
<keyword evidence="1" id="KW-0472">Membrane</keyword>
<sequence length="379" mass="43105">MVKKQLKQLTIIFYLGLLGFFIYHTEIMATDMLETIDLFNKQLFPILFPFLIILNIVFQQPEKTKLINFLHPLFRRIFKTSKTGTFITCLSSLSSFPIGAWMINDAYLNKSISKQEAEHLLMFTNQASPAFITAMVSGFLLQIPQLGVVCITIQWLTNMTIGFFGQYFMPKSKTIAAHFHQQHVTTSSLQDIIINSARSVVTILGVMLIAKLINRLLLQTKCYLFLAKIINHTLPLSLSLTDIEYLLQASLELTQGIVLIEKITLSFPLLFLIANALINFHGFSVHLQIYSLIRSSGLSIFSYLIGRLSAVFISLFYSYTYLKYIYPTHVSHFAVPVQLIKKIPSPSAIISGLSILYLLLFMLSYSLITYHQSKKSRVS</sequence>
<dbReference type="RefSeq" id="WP_089799367.1">
    <property type="nucleotide sequence ID" value="NZ_BJYE01000002.1"/>
</dbReference>
<name>A0A511WX31_9BACI</name>
<feature type="transmembrane region" description="Helical" evidence="1">
    <location>
        <begin position="123"/>
        <end position="141"/>
    </location>
</feature>
<feature type="transmembrane region" description="Helical" evidence="1">
    <location>
        <begin position="348"/>
        <end position="368"/>
    </location>
</feature>
<proteinExistence type="predicted"/>
<feature type="transmembrane region" description="Helical" evidence="1">
    <location>
        <begin position="12"/>
        <end position="30"/>
    </location>
</feature>
<dbReference type="OrthoDB" id="1645614at2"/>
<keyword evidence="3" id="KW-1185">Reference proteome</keyword>
<evidence type="ECO:0000256" key="1">
    <source>
        <dbReference type="SAM" id="Phobius"/>
    </source>
</evidence>
<feature type="transmembrane region" description="Helical" evidence="1">
    <location>
        <begin position="297"/>
        <end position="319"/>
    </location>
</feature>
<dbReference type="Proteomes" id="UP000321400">
    <property type="component" value="Unassembled WGS sequence"/>
</dbReference>
<organism evidence="2 3">
    <name type="scientific">Halolactibacillus alkaliphilus</name>
    <dbReference type="NCBI Taxonomy" id="442899"/>
    <lineage>
        <taxon>Bacteria</taxon>
        <taxon>Bacillati</taxon>
        <taxon>Bacillota</taxon>
        <taxon>Bacilli</taxon>
        <taxon>Bacillales</taxon>
        <taxon>Bacillaceae</taxon>
        <taxon>Halolactibacillus</taxon>
    </lineage>
</organism>
<feature type="transmembrane region" description="Helical" evidence="1">
    <location>
        <begin position="42"/>
        <end position="58"/>
    </location>
</feature>
<gene>
    <name evidence="2" type="ORF">HAL01_01440</name>
</gene>
<reference evidence="2 3" key="1">
    <citation type="submission" date="2019-07" db="EMBL/GenBank/DDBJ databases">
        <title>Whole genome shotgun sequence of Halolactibacillus alkaliphilus NBRC 103919.</title>
        <authorList>
            <person name="Hosoyama A."/>
            <person name="Uohara A."/>
            <person name="Ohji S."/>
            <person name="Ichikawa N."/>
        </authorList>
    </citation>
    <scope>NUCLEOTIDE SEQUENCE [LARGE SCALE GENOMIC DNA]</scope>
    <source>
        <strain evidence="2 3">NBRC 103919</strain>
    </source>
</reference>
<accession>A0A511WX31</accession>